<name>A0A8J3CW42_9BACT</name>
<evidence type="ECO:0000256" key="3">
    <source>
        <dbReference type="SAM" id="SignalP"/>
    </source>
</evidence>
<organism evidence="5 6">
    <name type="scientific">Mongoliitalea lutea</name>
    <dbReference type="NCBI Taxonomy" id="849756"/>
    <lineage>
        <taxon>Bacteria</taxon>
        <taxon>Pseudomonadati</taxon>
        <taxon>Bacteroidota</taxon>
        <taxon>Cytophagia</taxon>
        <taxon>Cytophagales</taxon>
        <taxon>Cyclobacteriaceae</taxon>
        <taxon>Mongoliitalea</taxon>
    </lineage>
</organism>
<reference evidence="5" key="1">
    <citation type="journal article" date="2014" name="Int. J. Syst. Evol. Microbiol.">
        <title>Complete genome sequence of Corynebacterium casei LMG S-19264T (=DSM 44701T), isolated from a smear-ripened cheese.</title>
        <authorList>
            <consortium name="US DOE Joint Genome Institute (JGI-PGF)"/>
            <person name="Walter F."/>
            <person name="Albersmeier A."/>
            <person name="Kalinowski J."/>
            <person name="Ruckert C."/>
        </authorList>
    </citation>
    <scope>NUCLEOTIDE SEQUENCE</scope>
    <source>
        <strain evidence="5">KCTC 23224</strain>
    </source>
</reference>
<evidence type="ECO:0000313" key="6">
    <source>
        <dbReference type="Proteomes" id="UP000642809"/>
    </source>
</evidence>
<dbReference type="AlphaFoldDB" id="A0A8J3CW42"/>
<dbReference type="Pfam" id="PF12770">
    <property type="entry name" value="CHAT"/>
    <property type="match status" value="1"/>
</dbReference>
<feature type="chain" id="PRO_5035228914" description="CHAT domain-containing protein" evidence="3">
    <location>
        <begin position="21"/>
        <end position="915"/>
    </location>
</feature>
<dbReference type="InterPro" id="IPR019734">
    <property type="entry name" value="TPR_rpt"/>
</dbReference>
<dbReference type="EMBL" id="BMYF01000002">
    <property type="protein sequence ID" value="GHB26274.1"/>
    <property type="molecule type" value="Genomic_DNA"/>
</dbReference>
<reference evidence="5" key="2">
    <citation type="submission" date="2020-09" db="EMBL/GenBank/DDBJ databases">
        <authorList>
            <person name="Sun Q."/>
            <person name="Kim S."/>
        </authorList>
    </citation>
    <scope>NUCLEOTIDE SEQUENCE</scope>
    <source>
        <strain evidence="5">KCTC 23224</strain>
    </source>
</reference>
<dbReference type="InterPro" id="IPR011990">
    <property type="entry name" value="TPR-like_helical_dom_sf"/>
</dbReference>
<evidence type="ECO:0000313" key="5">
    <source>
        <dbReference type="EMBL" id="GHB26274.1"/>
    </source>
</evidence>
<keyword evidence="2" id="KW-1133">Transmembrane helix</keyword>
<feature type="repeat" description="TPR" evidence="1">
    <location>
        <begin position="248"/>
        <end position="281"/>
    </location>
</feature>
<feature type="domain" description="CHAT" evidence="4">
    <location>
        <begin position="611"/>
        <end position="875"/>
    </location>
</feature>
<keyword evidence="1" id="KW-0802">TPR repeat</keyword>
<keyword evidence="3" id="KW-0732">Signal</keyword>
<evidence type="ECO:0000256" key="2">
    <source>
        <dbReference type="SAM" id="Phobius"/>
    </source>
</evidence>
<gene>
    <name evidence="5" type="ORF">GCM10008106_03580</name>
</gene>
<dbReference type="InterPro" id="IPR024983">
    <property type="entry name" value="CHAT_dom"/>
</dbReference>
<evidence type="ECO:0000259" key="4">
    <source>
        <dbReference type="Pfam" id="PF12770"/>
    </source>
</evidence>
<keyword evidence="6" id="KW-1185">Reference proteome</keyword>
<proteinExistence type="predicted"/>
<protein>
    <recommendedName>
        <fullName evidence="4">CHAT domain-containing protein</fullName>
    </recommendedName>
</protein>
<dbReference type="Proteomes" id="UP000642809">
    <property type="component" value="Unassembled WGS sequence"/>
</dbReference>
<evidence type="ECO:0000256" key="1">
    <source>
        <dbReference type="PROSITE-ProRule" id="PRU00339"/>
    </source>
</evidence>
<keyword evidence="2" id="KW-0472">Membrane</keyword>
<dbReference type="PANTHER" id="PTHR10098">
    <property type="entry name" value="RAPSYN-RELATED"/>
    <property type="match status" value="1"/>
</dbReference>
<dbReference type="PROSITE" id="PS50005">
    <property type="entry name" value="TPR"/>
    <property type="match status" value="2"/>
</dbReference>
<dbReference type="RefSeq" id="WP_189578733.1">
    <property type="nucleotide sequence ID" value="NZ_JBHLTJ010000034.1"/>
</dbReference>
<dbReference type="SUPFAM" id="SSF48452">
    <property type="entry name" value="TPR-like"/>
    <property type="match status" value="2"/>
</dbReference>
<keyword evidence="2" id="KW-0812">Transmembrane</keyword>
<feature type="transmembrane region" description="Helical" evidence="2">
    <location>
        <begin position="886"/>
        <end position="905"/>
    </location>
</feature>
<feature type="repeat" description="TPR" evidence="1">
    <location>
        <begin position="69"/>
        <end position="102"/>
    </location>
</feature>
<feature type="signal peptide" evidence="3">
    <location>
        <begin position="1"/>
        <end position="20"/>
    </location>
</feature>
<accession>A0A8J3CW42</accession>
<dbReference type="SMART" id="SM00028">
    <property type="entry name" value="TPR"/>
    <property type="match status" value="4"/>
</dbReference>
<sequence>MKLFVAFFLLLPLSSFSVRSHEFLQNDNLIEKITYEELMQKGEYKQALELAISYLNSLDPAKDLSNERAAVLKDLGLIHIELENYVKAVDYLRQAVKILQDYPAADLSLLALAHNDLAYSVEMIGNSIEGMYHYERAFELWYNNYFDDIDNLTTSFSNIRHTFIQYGDLKKASIYMEKFTTYAGYVESVLKNDRAQLVKFKIKYLHSKISYEATLLSTNEALLSWHELVAYFPETKKYNLKGLDGYFLASLEALGYMFKTTGNYEQSIFFYKQMSQFNPSSFFVMKMNANISIALHNDKKYKQALEYCLKALEYFENNKFGTSELTLNIIQSELLFWLGDYDKSKQLLVNVFSEWTAKPLQLKDLQRLDLSDLGGKNNPFHIDILIKAGYIFFELSLIPGNETLREISFNLYCLAARSFENYYLKEAYNPALAYTQNSISEGLFRLMAQDKSFEESYLKSVVQQLEIIDSQHYLKEFLSKNAENLSGDLEFLKQKNDLSIAINYLSQVDDSEENLELVFRKNQLQQVNNKITSIRNQNLQFINSGVDLSEIQGLLKSSDQMIKYYVTKSDVFGLKVSKDALSIKNLGKTSLIIEELNTHKACLGNPKCNPQATAKRLHDWLIAPLDLRAKENLIFIPNGELHFIPMETLMDANSELLVKKHAISYAHSLKHVSVQKSLKAPKKSKFLVAYAPNYLTNKFSGIKNNQKEALEIASQMKGDFLIGPEADKASFLANLTNYQVQHLALHAEQDPFTFENSSLIFSNEERLYFHELYKLNFPADLVVLSACNSGIGSLEPGEGIMGLGKALSFAGAFATVYSLWAVPDKETELLMSFFYQFLKEGKFKDEALRLAKLTFIEKFPLKSHPYFWAGFVLNGSSEPIQKQDRFPLILLSSFLLLLAVYYYIVKKRKKNQRSF</sequence>
<dbReference type="Gene3D" id="1.25.40.10">
    <property type="entry name" value="Tetratricopeptide repeat domain"/>
    <property type="match status" value="2"/>
</dbReference>
<comment type="caution">
    <text evidence="5">The sequence shown here is derived from an EMBL/GenBank/DDBJ whole genome shotgun (WGS) entry which is preliminary data.</text>
</comment>